<protein>
    <submittedName>
        <fullName evidence="1">Uncharacterized protein</fullName>
    </submittedName>
</protein>
<dbReference type="EMBL" id="OFTH01000027">
    <property type="protein sequence ID" value="SOZ62626.1"/>
    <property type="molecule type" value="Genomic_DNA"/>
</dbReference>
<dbReference type="AlphaFoldDB" id="A0A976AXQ0"/>
<evidence type="ECO:0000313" key="1">
    <source>
        <dbReference type="EMBL" id="SOZ62626.1"/>
    </source>
</evidence>
<proteinExistence type="predicted"/>
<comment type="caution">
    <text evidence="1">The sequence shown here is derived from an EMBL/GenBank/DDBJ whole genome shotgun (WGS) entry which is preliminary data.</text>
</comment>
<reference evidence="1 2" key="1">
    <citation type="submission" date="2018-01" db="EMBL/GenBank/DDBJ databases">
        <authorList>
            <person name="Clerissi C."/>
        </authorList>
    </citation>
    <scope>NUCLEOTIDE SEQUENCE [LARGE SCALE GENOMIC DNA]</scope>
    <source>
        <strain evidence="1">Cupriavidus taiwanensis STM 8556</strain>
    </source>
</reference>
<sequence length="89" mass="9679">MKTVLPLQVVAPRRNIKSFRDGCGGFYSADTGHGQGWKTACIAVTGESAEGNARRVPGAAQNSGARPEDFAIYRSIRQWQKLPKARNTC</sequence>
<organism evidence="1 2">
    <name type="scientific">Cupriavidus taiwanensis</name>
    <dbReference type="NCBI Taxonomy" id="164546"/>
    <lineage>
        <taxon>Bacteria</taxon>
        <taxon>Pseudomonadati</taxon>
        <taxon>Pseudomonadota</taxon>
        <taxon>Betaproteobacteria</taxon>
        <taxon>Burkholderiales</taxon>
        <taxon>Burkholderiaceae</taxon>
        <taxon>Cupriavidus</taxon>
    </lineage>
</organism>
<dbReference type="Proteomes" id="UP000256952">
    <property type="component" value="Chromosome CBM2613_a"/>
</dbReference>
<evidence type="ECO:0000313" key="2">
    <source>
        <dbReference type="Proteomes" id="UP000256952"/>
    </source>
</evidence>
<name>A0A976AXQ0_9BURK</name>
<gene>
    <name evidence="1" type="ORF">CBM2613_A330115</name>
</gene>
<accession>A0A976AXQ0</accession>